<dbReference type="InterPro" id="IPR009000">
    <property type="entry name" value="Transl_B-barrel_sf"/>
</dbReference>
<dbReference type="SUPFAM" id="SSF50447">
    <property type="entry name" value="Translation proteins"/>
    <property type="match status" value="1"/>
</dbReference>
<accession>A0A9W7XQJ3</accession>
<dbReference type="Gene3D" id="3.30.980.10">
    <property type="entry name" value="Threonyl-trna Synthetase, Chain A, domain 2"/>
    <property type="match status" value="1"/>
</dbReference>
<feature type="domain" description="Threonyl/alanyl tRNA synthetase SAD" evidence="3">
    <location>
        <begin position="205"/>
        <end position="249"/>
    </location>
</feature>
<evidence type="ECO:0000313" key="4">
    <source>
        <dbReference type="EMBL" id="KAJ1648028.1"/>
    </source>
</evidence>
<dbReference type="PANTHER" id="PTHR43462">
    <property type="entry name" value="ALANYL-TRNA EDITING PROTEIN"/>
    <property type="match status" value="1"/>
</dbReference>
<name>A0A9W7XQJ3_9FUNG</name>
<keyword evidence="5" id="KW-1185">Reference proteome</keyword>
<proteinExistence type="inferred from homology"/>
<comment type="caution">
    <text evidence="4">The sequence shown here is derived from an EMBL/GenBank/DDBJ whole genome shotgun (WGS) entry which is preliminary data.</text>
</comment>
<dbReference type="InterPro" id="IPR012947">
    <property type="entry name" value="tRNA_SAD"/>
</dbReference>
<comment type="cofactor">
    <cofactor evidence="1">
        <name>Zn(2+)</name>
        <dbReference type="ChEBI" id="CHEBI:29105"/>
    </cofactor>
</comment>
<comment type="similarity">
    <text evidence="2">Belongs to the class-II aminoacyl-tRNA synthetase family. Alax-L subfamily.</text>
</comment>
<dbReference type="InterPro" id="IPR018164">
    <property type="entry name" value="Ala-tRNA-synth_IIc_N"/>
</dbReference>
<dbReference type="GO" id="GO:0005524">
    <property type="term" value="F:ATP binding"/>
    <property type="evidence" value="ECO:0007669"/>
    <property type="project" value="InterPro"/>
</dbReference>
<dbReference type="InterPro" id="IPR018163">
    <property type="entry name" value="Thr/Ala-tRNA-synth_IIc_edit"/>
</dbReference>
<evidence type="ECO:0000313" key="5">
    <source>
        <dbReference type="Proteomes" id="UP001145021"/>
    </source>
</evidence>
<dbReference type="Gene3D" id="2.40.30.130">
    <property type="match status" value="1"/>
</dbReference>
<evidence type="ECO:0000256" key="1">
    <source>
        <dbReference type="ARBA" id="ARBA00001947"/>
    </source>
</evidence>
<dbReference type="EMBL" id="JANBOH010000013">
    <property type="protein sequence ID" value="KAJ1648028.1"/>
    <property type="molecule type" value="Genomic_DNA"/>
</dbReference>
<dbReference type="InterPro" id="IPR051335">
    <property type="entry name" value="Alanyl-tRNA_Editing_Enzymes"/>
</dbReference>
<dbReference type="AlphaFoldDB" id="A0A9W7XQJ3"/>
<evidence type="ECO:0000259" key="3">
    <source>
        <dbReference type="SMART" id="SM00863"/>
    </source>
</evidence>
<evidence type="ECO:0000256" key="2">
    <source>
        <dbReference type="ARBA" id="ARBA00008429"/>
    </source>
</evidence>
<reference evidence="4" key="1">
    <citation type="submission" date="2022-07" db="EMBL/GenBank/DDBJ databases">
        <title>Phylogenomic reconstructions and comparative analyses of Kickxellomycotina fungi.</title>
        <authorList>
            <person name="Reynolds N.K."/>
            <person name="Stajich J.E."/>
            <person name="Barry K."/>
            <person name="Grigoriev I.V."/>
            <person name="Crous P."/>
            <person name="Smith M.E."/>
        </authorList>
    </citation>
    <scope>NUCLEOTIDE SEQUENCE</scope>
    <source>
        <strain evidence="4">NBRC 105413</strain>
    </source>
</reference>
<dbReference type="GO" id="GO:0004813">
    <property type="term" value="F:alanine-tRNA ligase activity"/>
    <property type="evidence" value="ECO:0007669"/>
    <property type="project" value="InterPro"/>
</dbReference>
<dbReference type="SMART" id="SM00863">
    <property type="entry name" value="tRNA_SAD"/>
    <property type="match status" value="1"/>
</dbReference>
<organism evidence="4 5">
    <name type="scientific">Coemansia asiatica</name>
    <dbReference type="NCBI Taxonomy" id="1052880"/>
    <lineage>
        <taxon>Eukaryota</taxon>
        <taxon>Fungi</taxon>
        <taxon>Fungi incertae sedis</taxon>
        <taxon>Zoopagomycota</taxon>
        <taxon>Kickxellomycotina</taxon>
        <taxon>Kickxellomycetes</taxon>
        <taxon>Kickxellales</taxon>
        <taxon>Kickxellaceae</taxon>
        <taxon>Coemansia</taxon>
    </lineage>
</organism>
<dbReference type="Pfam" id="PF01411">
    <property type="entry name" value="tRNA-synt_2c"/>
    <property type="match status" value="1"/>
</dbReference>
<sequence>MTITTTTTTVLSYFEDTYKLVDQAKVLQIIDSSSPPDPALIPLFSKHSAALVLDHTLFYPQGGGQPTDTGTIVSSCHSGAVFNVRHVGSHKGTVYHLGSFADQPFDDSSAESLVVQMNVDKETRLANARCHSGGHVIFSVVKSSGWPMVEKKGHHFADGAYVEFEGIMPEAVSKEEFQKTIDDVVSADMPVSVIAVDGQDEGGQRRFVQVGDFEQNACGGTHVRSTGELGRIVIKKVARRKGQNVTKISYAIESNSDSLSSQ</sequence>
<dbReference type="Pfam" id="PF07973">
    <property type="entry name" value="tRNA_SAD"/>
    <property type="match status" value="1"/>
</dbReference>
<protein>
    <recommendedName>
        <fullName evidence="3">Threonyl/alanyl tRNA synthetase SAD domain-containing protein</fullName>
    </recommendedName>
</protein>
<dbReference type="GO" id="GO:0006419">
    <property type="term" value="P:alanyl-tRNA aminoacylation"/>
    <property type="evidence" value="ECO:0007669"/>
    <property type="project" value="InterPro"/>
</dbReference>
<dbReference type="Proteomes" id="UP001145021">
    <property type="component" value="Unassembled WGS sequence"/>
</dbReference>
<gene>
    <name evidence="4" type="ORF">LPJ64_000645</name>
</gene>
<dbReference type="SUPFAM" id="SSF55186">
    <property type="entry name" value="ThrRS/AlaRS common domain"/>
    <property type="match status" value="1"/>
</dbReference>
<dbReference type="PANTHER" id="PTHR43462:SF2">
    <property type="entry name" value="THREONYL AND ALANYL TRNA SYNTHETASE SECOND ADDITIONAL DOMAIN-CONTAINING PROTEIN"/>
    <property type="match status" value="1"/>
</dbReference>